<evidence type="ECO:0000313" key="1">
    <source>
        <dbReference type="EMBL" id="GIX62553.1"/>
    </source>
</evidence>
<dbReference type="Pfam" id="PF12785">
    <property type="entry name" value="VESA1_N"/>
    <property type="match status" value="1"/>
</dbReference>
<dbReference type="RefSeq" id="XP_067714622.1">
    <property type="nucleotide sequence ID" value="XM_067858521.1"/>
</dbReference>
<evidence type="ECO:0000313" key="2">
    <source>
        <dbReference type="Proteomes" id="UP001497744"/>
    </source>
</evidence>
<dbReference type="Proteomes" id="UP001497744">
    <property type="component" value="Unassembled WGS sequence"/>
</dbReference>
<comment type="caution">
    <text evidence="1">The sequence shown here is derived from an EMBL/GenBank/DDBJ whole genome shotgun (WGS) entry which is preliminary data.</text>
</comment>
<dbReference type="GeneID" id="94194034"/>
<keyword evidence="2" id="KW-1185">Reference proteome</keyword>
<proteinExistence type="predicted"/>
<protein>
    <submittedName>
        <fullName evidence="1">Variant erythrocyte surface antigen-1 family protein</fullName>
    </submittedName>
</protein>
<sequence>MWISLAQGITGLPGFTDAIKAAAEKLQESEGDYANTVFQALQKLQDADTVKGIIGKLADGLATFIGYDGQGKIGANKGIGNSKNYTESAAYKKGSAEWSNVEKTKDKEKCAQIFLGCLPLYYYWLTYIYWKCRENGGDWASEISNRPTLLGFMSAHGYFREHISRRKASDIAKLLEVLDTFKQSMQTVSDTPPTTIKPSHPEFLNALNKSLQGAFTASVGSSTITSVSFNNHSLSALFYLCRCYFTGKHIMQSGSPTSKPRPPTSIREMLYWLSGLQFSPHYSDIEKQIETIIPQGSGLPVADSAMTTANNIITQSQMKGFLLSSCLSAPGVLGAIQGNSADTDEGEPWLYSLFCNTMNLHYPSGAALFNTLANYSYALQFQLYFLYIQCRTNYSQSYGWQWCRYGQSAQPSGKNAKELASWICSSSNCLNISCQHNSDRCQHIKECGQSGQPSPLQAFLTDNLKGFHVSFKPSPSSPNHLENHPPGSMCHVKMGFASALTKDANATGWYIYYLLEHFCGFTYGPLRQLSEKLGCLTRRTPRTLGDIFGFVWHLNGQLFKNKRPKLKALIEKFLTDFNINSDLANTFINEPYSVLTKIWSKIAEINSTHSSHSNPTVLSKSLEAMAPAIPFLYQLFMAKDPNTLPGALFDLTQHCHKLEVTTTHTGSRTSANTTVIKHKNGECSQINDLWSLYQPVGQKPSGTDTQPECRLGTCGGYFSPLTHSDGATYTSNHASAYFSWVLYLADDLYEQLDRLKMSFEDLKCSNCTGTCKNIIPDCHISSNRCSCPSVVQCSGVLPLLYANGFNFASASSLSGWRYDNSRWTQDGANKRSCQQFHAQLTAVLAKNETTPLFKLLTTIDDFLYMFRVYFFYNLSTFWIIPTTPQIARIFPVLPWHTVYWPTPNRRTDRIDEAHQINVFHAITHMAVTLPNVSRTVRHSLVTLSDTGRVHLIHE</sequence>
<dbReference type="EMBL" id="BPLF01000002">
    <property type="protein sequence ID" value="GIX62553.1"/>
    <property type="molecule type" value="Genomic_DNA"/>
</dbReference>
<organism evidence="1 2">
    <name type="scientific">Babesia caballi</name>
    <dbReference type="NCBI Taxonomy" id="5871"/>
    <lineage>
        <taxon>Eukaryota</taxon>
        <taxon>Sar</taxon>
        <taxon>Alveolata</taxon>
        <taxon>Apicomplexa</taxon>
        <taxon>Aconoidasida</taxon>
        <taxon>Piroplasmida</taxon>
        <taxon>Babesiidae</taxon>
        <taxon>Babesia</taxon>
    </lineage>
</organism>
<name>A0AAV4LS03_BABCB</name>
<dbReference type="AlphaFoldDB" id="A0AAV4LS03"/>
<reference evidence="1 2" key="1">
    <citation type="submission" date="2021-06" db="EMBL/GenBank/DDBJ databases">
        <title>Genome sequence of Babesia caballi.</title>
        <authorList>
            <person name="Yamagishi J."/>
            <person name="Kidaka T."/>
            <person name="Ochi A."/>
        </authorList>
    </citation>
    <scope>NUCLEOTIDE SEQUENCE [LARGE SCALE GENOMIC DNA]</scope>
    <source>
        <strain evidence="1">USDA-D6B2</strain>
    </source>
</reference>
<gene>
    <name evidence="1" type="ORF">BcabD6B2_19880</name>
</gene>
<dbReference type="InterPro" id="IPR024751">
    <property type="entry name" value="VESA1"/>
</dbReference>
<accession>A0AAV4LS03</accession>